<dbReference type="RefSeq" id="XP_018188559.1">
    <property type="nucleotide sequence ID" value="XM_018331091.1"/>
</dbReference>
<feature type="region of interest" description="Disordered" evidence="1">
    <location>
        <begin position="1"/>
        <end position="33"/>
    </location>
</feature>
<keyword evidence="3" id="KW-1185">Reference proteome</keyword>
<dbReference type="Proteomes" id="UP000076632">
    <property type="component" value="Unassembled WGS sequence"/>
</dbReference>
<evidence type="ECO:0008006" key="4">
    <source>
        <dbReference type="Google" id="ProtNLM"/>
    </source>
</evidence>
<protein>
    <recommendedName>
        <fullName evidence="4">Transposase IS30-like HTH domain-containing protein</fullName>
    </recommendedName>
</protein>
<dbReference type="STRING" id="1328760.A0A165H5A9"/>
<sequence>MTPSPSSATSPPSLPSPPSSTAPKPPLKRLTRDQRRDILLLRKLGHTYEYIATFLKVSPRAVQYTCQKQDATPQHSRAGRRPKLTKEDGDRLEEFVKDAANNKMSYAQVARALWPEGGVGEEAVKHALYQRGYRRRPPAASSSAGKDGAVKKIKKNKDTSTPVQNENA</sequence>
<reference evidence="2 3" key="1">
    <citation type="journal article" date="2016" name="Fungal Biol.">
        <title>The genome of Xylona heveae provides a window into fungal endophytism.</title>
        <authorList>
            <person name="Gazis R."/>
            <person name="Kuo A."/>
            <person name="Riley R."/>
            <person name="LaButti K."/>
            <person name="Lipzen A."/>
            <person name="Lin J."/>
            <person name="Amirebrahimi M."/>
            <person name="Hesse C.N."/>
            <person name="Spatafora J.W."/>
            <person name="Henrissat B."/>
            <person name="Hainaut M."/>
            <person name="Grigoriev I.V."/>
            <person name="Hibbett D.S."/>
        </authorList>
    </citation>
    <scope>NUCLEOTIDE SEQUENCE [LARGE SCALE GENOMIC DNA]</scope>
    <source>
        <strain evidence="2 3">TC161</strain>
    </source>
</reference>
<dbReference type="AlphaFoldDB" id="A0A165H5A9"/>
<feature type="region of interest" description="Disordered" evidence="1">
    <location>
        <begin position="66"/>
        <end position="90"/>
    </location>
</feature>
<dbReference type="GeneID" id="28896228"/>
<gene>
    <name evidence="2" type="ORF">L228DRAFT_238892</name>
</gene>
<feature type="compositionally biased region" description="Low complexity" evidence="1">
    <location>
        <begin position="1"/>
        <end position="11"/>
    </location>
</feature>
<dbReference type="SUPFAM" id="SSF46689">
    <property type="entry name" value="Homeodomain-like"/>
    <property type="match status" value="1"/>
</dbReference>
<feature type="compositionally biased region" description="Polar residues" evidence="1">
    <location>
        <begin position="66"/>
        <end position="75"/>
    </location>
</feature>
<evidence type="ECO:0000313" key="3">
    <source>
        <dbReference type="Proteomes" id="UP000076632"/>
    </source>
</evidence>
<dbReference type="InParanoid" id="A0A165H5A9"/>
<feature type="region of interest" description="Disordered" evidence="1">
    <location>
        <begin position="130"/>
        <end position="168"/>
    </location>
</feature>
<name>A0A165H5A9_XYLHT</name>
<dbReference type="InterPro" id="IPR009057">
    <property type="entry name" value="Homeodomain-like_sf"/>
</dbReference>
<evidence type="ECO:0000313" key="2">
    <source>
        <dbReference type="EMBL" id="KZF23004.1"/>
    </source>
</evidence>
<dbReference type="OrthoDB" id="3560489at2759"/>
<organism evidence="2 3">
    <name type="scientific">Xylona heveae (strain CBS 132557 / TC161)</name>
    <dbReference type="NCBI Taxonomy" id="1328760"/>
    <lineage>
        <taxon>Eukaryota</taxon>
        <taxon>Fungi</taxon>
        <taxon>Dikarya</taxon>
        <taxon>Ascomycota</taxon>
        <taxon>Pezizomycotina</taxon>
        <taxon>Xylonomycetes</taxon>
        <taxon>Xylonales</taxon>
        <taxon>Xylonaceae</taxon>
        <taxon>Xylona</taxon>
    </lineage>
</organism>
<accession>A0A165H5A9</accession>
<feature type="compositionally biased region" description="Pro residues" evidence="1">
    <location>
        <begin position="12"/>
        <end position="25"/>
    </location>
</feature>
<proteinExistence type="predicted"/>
<evidence type="ECO:0000256" key="1">
    <source>
        <dbReference type="SAM" id="MobiDB-lite"/>
    </source>
</evidence>
<dbReference type="OMA" id="VQWTCES"/>
<dbReference type="EMBL" id="KV407458">
    <property type="protein sequence ID" value="KZF23004.1"/>
    <property type="molecule type" value="Genomic_DNA"/>
</dbReference>
<feature type="compositionally biased region" description="Polar residues" evidence="1">
    <location>
        <begin position="159"/>
        <end position="168"/>
    </location>
</feature>